<evidence type="ECO:0000259" key="2">
    <source>
        <dbReference type="Pfam" id="PF08719"/>
    </source>
</evidence>
<protein>
    <submittedName>
        <fullName evidence="3">DUF1768-domain-containing protein</fullName>
    </submittedName>
</protein>
<dbReference type="EMBL" id="ML976990">
    <property type="protein sequence ID" value="KAF1956951.1"/>
    <property type="molecule type" value="Genomic_DNA"/>
</dbReference>
<reference evidence="3" key="1">
    <citation type="journal article" date="2020" name="Stud. Mycol.">
        <title>101 Dothideomycetes genomes: a test case for predicting lifestyles and emergence of pathogens.</title>
        <authorList>
            <person name="Haridas S."/>
            <person name="Albert R."/>
            <person name="Binder M."/>
            <person name="Bloem J."/>
            <person name="Labutti K."/>
            <person name="Salamov A."/>
            <person name="Andreopoulos B."/>
            <person name="Baker S."/>
            <person name="Barry K."/>
            <person name="Bills G."/>
            <person name="Bluhm B."/>
            <person name="Cannon C."/>
            <person name="Castanera R."/>
            <person name="Culley D."/>
            <person name="Daum C."/>
            <person name="Ezra D."/>
            <person name="Gonzalez J."/>
            <person name="Henrissat B."/>
            <person name="Kuo A."/>
            <person name="Liang C."/>
            <person name="Lipzen A."/>
            <person name="Lutzoni F."/>
            <person name="Magnuson J."/>
            <person name="Mondo S."/>
            <person name="Nolan M."/>
            <person name="Ohm R."/>
            <person name="Pangilinan J."/>
            <person name="Park H.-J."/>
            <person name="Ramirez L."/>
            <person name="Alfaro M."/>
            <person name="Sun H."/>
            <person name="Tritt A."/>
            <person name="Yoshinaga Y."/>
            <person name="Zwiers L.-H."/>
            <person name="Turgeon B."/>
            <person name="Goodwin S."/>
            <person name="Spatafora J."/>
            <person name="Crous P."/>
            <person name="Grigoriev I."/>
        </authorList>
    </citation>
    <scope>NUCLEOTIDE SEQUENCE</scope>
    <source>
        <strain evidence="3">CBS 675.92</strain>
    </source>
</reference>
<evidence type="ECO:0000313" key="4">
    <source>
        <dbReference type="Proteomes" id="UP000800035"/>
    </source>
</evidence>
<feature type="domain" description="NADAR" evidence="2">
    <location>
        <begin position="3"/>
        <end position="101"/>
    </location>
</feature>
<organism evidence="3 4">
    <name type="scientific">Byssothecium circinans</name>
    <dbReference type="NCBI Taxonomy" id="147558"/>
    <lineage>
        <taxon>Eukaryota</taxon>
        <taxon>Fungi</taxon>
        <taxon>Dikarya</taxon>
        <taxon>Ascomycota</taxon>
        <taxon>Pezizomycotina</taxon>
        <taxon>Dothideomycetes</taxon>
        <taxon>Pleosporomycetidae</taxon>
        <taxon>Pleosporales</taxon>
        <taxon>Massarineae</taxon>
        <taxon>Massarinaceae</taxon>
        <taxon>Byssothecium</taxon>
    </lineage>
</organism>
<dbReference type="InterPro" id="IPR037238">
    <property type="entry name" value="YbiA-like_sf"/>
</dbReference>
<dbReference type="Gene3D" id="1.10.357.40">
    <property type="entry name" value="YbiA-like"/>
    <property type="match status" value="1"/>
</dbReference>
<sequence>MMASTATEHKALGKKVTPFDAEQWSKVTYKVVLEATVLKFTVSDKATPLRAELLKTGNREIVEASSDTVWGCGLTLSKAKTLMGEEWPGKNSLGKAVMEVHQIREEENKKNKKEIEVEDGDKK</sequence>
<dbReference type="Proteomes" id="UP000800035">
    <property type="component" value="Unassembled WGS sequence"/>
</dbReference>
<dbReference type="OrthoDB" id="206452at2759"/>
<accession>A0A6A5TWD5</accession>
<proteinExistence type="predicted"/>
<dbReference type="InterPro" id="IPR012816">
    <property type="entry name" value="NADAR"/>
</dbReference>
<name>A0A6A5TWD5_9PLEO</name>
<feature type="region of interest" description="Disordered" evidence="1">
    <location>
        <begin position="104"/>
        <end position="123"/>
    </location>
</feature>
<dbReference type="SUPFAM" id="SSF143990">
    <property type="entry name" value="YbiA-like"/>
    <property type="match status" value="1"/>
</dbReference>
<gene>
    <name evidence="3" type="ORF">CC80DRAFT_51650</name>
</gene>
<evidence type="ECO:0000256" key="1">
    <source>
        <dbReference type="SAM" id="MobiDB-lite"/>
    </source>
</evidence>
<dbReference type="CDD" id="cd15457">
    <property type="entry name" value="NADAR"/>
    <property type="match status" value="1"/>
</dbReference>
<keyword evidence="4" id="KW-1185">Reference proteome</keyword>
<dbReference type="Pfam" id="PF08719">
    <property type="entry name" value="NADAR"/>
    <property type="match status" value="1"/>
</dbReference>
<evidence type="ECO:0000313" key="3">
    <source>
        <dbReference type="EMBL" id="KAF1956951.1"/>
    </source>
</evidence>
<dbReference type="AlphaFoldDB" id="A0A6A5TWD5"/>